<dbReference type="STRING" id="75913.A0A0K0FD14"/>
<dbReference type="Proteomes" id="UP000035680">
    <property type="component" value="Unassembled WGS sequence"/>
</dbReference>
<reference evidence="3" key="2">
    <citation type="submission" date="2015-08" db="UniProtKB">
        <authorList>
            <consortium name="WormBaseParasite"/>
        </authorList>
    </citation>
    <scope>IDENTIFICATION</scope>
</reference>
<dbReference type="WBParaSite" id="SVE_0673200.1">
    <property type="protein sequence ID" value="SVE_0673200.1"/>
    <property type="gene ID" value="SVE_0673200"/>
</dbReference>
<evidence type="ECO:0000313" key="2">
    <source>
        <dbReference type="Proteomes" id="UP000035680"/>
    </source>
</evidence>
<reference evidence="2" key="1">
    <citation type="submission" date="2014-07" db="EMBL/GenBank/DDBJ databases">
        <authorList>
            <person name="Martin A.A"/>
            <person name="De Silva N."/>
        </authorList>
    </citation>
    <scope>NUCLEOTIDE SEQUENCE</scope>
</reference>
<feature type="compositionally biased region" description="Basic and acidic residues" evidence="1">
    <location>
        <begin position="134"/>
        <end position="146"/>
    </location>
</feature>
<feature type="region of interest" description="Disordered" evidence="1">
    <location>
        <begin position="134"/>
        <end position="170"/>
    </location>
</feature>
<dbReference type="AlphaFoldDB" id="A0A0K0FD14"/>
<sequence>MCREIDRRSWYYLNLSQRQSPAFDLHNGSVERGIQSVQHGLNQHLSLAQTIAKINSSIDVDKLTNCQCFEIGKTSDTSVNLHDRYTVQVTALNSNGWYKVKYDDDDWKECKLVSKIDQSCEFKKQQLWNIHGDEVEKKPQDSHESSDSESTTTAAAPLNDDNDPTNYLPDRCVNQSEVDAITKDFVDDWIEALDCS</sequence>
<evidence type="ECO:0000256" key="1">
    <source>
        <dbReference type="SAM" id="MobiDB-lite"/>
    </source>
</evidence>
<organism evidence="2 3">
    <name type="scientific">Strongyloides venezuelensis</name>
    <name type="common">Threadworm</name>
    <dbReference type="NCBI Taxonomy" id="75913"/>
    <lineage>
        <taxon>Eukaryota</taxon>
        <taxon>Metazoa</taxon>
        <taxon>Ecdysozoa</taxon>
        <taxon>Nematoda</taxon>
        <taxon>Chromadorea</taxon>
        <taxon>Rhabditida</taxon>
        <taxon>Tylenchina</taxon>
        <taxon>Panagrolaimomorpha</taxon>
        <taxon>Strongyloidoidea</taxon>
        <taxon>Strongyloididae</taxon>
        <taxon>Strongyloides</taxon>
    </lineage>
</organism>
<keyword evidence="2" id="KW-1185">Reference proteome</keyword>
<evidence type="ECO:0000313" key="3">
    <source>
        <dbReference type="WBParaSite" id="SVE_0673200.1"/>
    </source>
</evidence>
<protein>
    <submittedName>
        <fullName evidence="3">Tudor domain-containing protein</fullName>
    </submittedName>
</protein>
<proteinExistence type="predicted"/>
<accession>A0A0K0FD14</accession>
<name>A0A0K0FD14_STRVS</name>